<evidence type="ECO:0000259" key="4">
    <source>
        <dbReference type="Pfam" id="PF07238"/>
    </source>
</evidence>
<dbReference type="RefSeq" id="WP_124026393.1">
    <property type="nucleotide sequence ID" value="NZ_JBHRSN010000005.1"/>
</dbReference>
<keyword evidence="6" id="KW-0969">Cilium</keyword>
<dbReference type="InterPro" id="IPR009926">
    <property type="entry name" value="T3SS_YcgR_PilZN"/>
</dbReference>
<dbReference type="InterPro" id="IPR012349">
    <property type="entry name" value="Split_barrel_FMN-bd"/>
</dbReference>
<feature type="domain" description="PilZ" evidence="4">
    <location>
        <begin position="119"/>
        <end position="215"/>
    </location>
</feature>
<reference evidence="6 7" key="1">
    <citation type="submission" date="2018-11" db="EMBL/GenBank/DDBJ databases">
        <authorList>
            <person name="Ye M.-Q."/>
            <person name="Du Z.-J."/>
        </authorList>
    </citation>
    <scope>NUCLEOTIDE SEQUENCE [LARGE SCALE GENOMIC DNA]</scope>
    <source>
        <strain evidence="6 7">U0105</strain>
    </source>
</reference>
<dbReference type="GO" id="GO:0035438">
    <property type="term" value="F:cyclic-di-GMP binding"/>
    <property type="evidence" value="ECO:0007669"/>
    <property type="project" value="InterPro"/>
</dbReference>
<evidence type="ECO:0000313" key="6">
    <source>
        <dbReference type="EMBL" id="RPJ68392.1"/>
    </source>
</evidence>
<organism evidence="6 7">
    <name type="scientific">Alteromonas sediminis</name>
    <dbReference type="NCBI Taxonomy" id="2259342"/>
    <lineage>
        <taxon>Bacteria</taxon>
        <taxon>Pseudomonadati</taxon>
        <taxon>Pseudomonadota</taxon>
        <taxon>Gammaproteobacteria</taxon>
        <taxon>Alteromonadales</taxon>
        <taxon>Alteromonadaceae</taxon>
        <taxon>Alteromonas/Salinimonas group</taxon>
        <taxon>Alteromonas</taxon>
    </lineage>
</organism>
<name>A0A3N5Y3C2_9ALTE</name>
<dbReference type="Gene3D" id="2.30.110.10">
    <property type="entry name" value="Electron Transport, Fmn-binding Protein, Chain A"/>
    <property type="match status" value="1"/>
</dbReference>
<evidence type="ECO:0000259" key="5">
    <source>
        <dbReference type="Pfam" id="PF12945"/>
    </source>
</evidence>
<evidence type="ECO:0000256" key="2">
    <source>
        <dbReference type="ARBA" id="ARBA00022741"/>
    </source>
</evidence>
<evidence type="ECO:0000256" key="3">
    <source>
        <dbReference type="ARBA" id="ARBA00023143"/>
    </source>
</evidence>
<sequence>MKAKVASLKAEDAVKIQLMRPGMWVDIQADTPTATKRARTDLIGIDQQKNVFIVRMPDESKYGNLRDAIYATNDVIMRLILEDETGDVVAFKSVIRSVMAQPFNYVVVDFPELMQSQSLRSEDRSRITLPVQVSIDGVEGESFSGHIVDISANGCRLAVPAEQKMAVMKNRQSIAMRVKQADNKMVTLRGVVKNLKQAPLQHFYGVKFDEENQDALKAIWLPLALKS</sequence>
<accession>A0A3N5Y3C2</accession>
<evidence type="ECO:0000313" key="7">
    <source>
        <dbReference type="Proteomes" id="UP000275281"/>
    </source>
</evidence>
<dbReference type="AlphaFoldDB" id="A0A3N5Y3C2"/>
<feature type="domain" description="Type III secretion system flagellar brake protein YcgR PilZN" evidence="5">
    <location>
        <begin position="21"/>
        <end position="111"/>
    </location>
</feature>
<gene>
    <name evidence="6" type="ORF">DRW07_03000</name>
</gene>
<dbReference type="Gene3D" id="2.40.10.220">
    <property type="entry name" value="predicted glycosyltransferase like domains"/>
    <property type="match status" value="1"/>
</dbReference>
<keyword evidence="7" id="KW-1185">Reference proteome</keyword>
<comment type="caution">
    <text evidence="6">The sequence shown here is derived from an EMBL/GenBank/DDBJ whole genome shotgun (WGS) entry which is preliminary data.</text>
</comment>
<keyword evidence="3" id="KW-0975">Bacterial flagellum</keyword>
<keyword evidence="1" id="KW-0973">c-di-GMP</keyword>
<evidence type="ECO:0000256" key="1">
    <source>
        <dbReference type="ARBA" id="ARBA00022636"/>
    </source>
</evidence>
<keyword evidence="6" id="KW-0282">Flagellum</keyword>
<dbReference type="Pfam" id="PF12945">
    <property type="entry name" value="PilZNR"/>
    <property type="match status" value="1"/>
</dbReference>
<dbReference type="OrthoDB" id="5761885at2"/>
<dbReference type="Proteomes" id="UP000275281">
    <property type="component" value="Unassembled WGS sequence"/>
</dbReference>
<dbReference type="Pfam" id="PF07238">
    <property type="entry name" value="PilZ"/>
    <property type="match status" value="1"/>
</dbReference>
<dbReference type="SUPFAM" id="SSF141371">
    <property type="entry name" value="PilZ domain-like"/>
    <property type="match status" value="2"/>
</dbReference>
<dbReference type="EMBL" id="RPOK01000001">
    <property type="protein sequence ID" value="RPJ68392.1"/>
    <property type="molecule type" value="Genomic_DNA"/>
</dbReference>
<protein>
    <submittedName>
        <fullName evidence="6">Flagellar brake protein</fullName>
    </submittedName>
</protein>
<proteinExistence type="predicted"/>
<keyword evidence="6" id="KW-0966">Cell projection</keyword>
<dbReference type="InterPro" id="IPR009875">
    <property type="entry name" value="PilZ_domain"/>
</dbReference>
<keyword evidence="2" id="KW-0547">Nucleotide-binding</keyword>